<keyword evidence="4" id="KW-0812">Transmembrane</keyword>
<keyword evidence="2" id="KW-0698">rRNA processing</keyword>
<dbReference type="Pfam" id="PF06728">
    <property type="entry name" value="PIG-U"/>
    <property type="match status" value="1"/>
</dbReference>
<accession>L1LCM2</accession>
<evidence type="ECO:0008006" key="7">
    <source>
        <dbReference type="Google" id="ProtNLM"/>
    </source>
</evidence>
<feature type="transmembrane region" description="Helical" evidence="4">
    <location>
        <begin position="212"/>
        <end position="230"/>
    </location>
</feature>
<sequence>MCKDRRIWPYVSFIITIRVAIIAALSRLGVGLPFIVLRNARDIHEYIALSRSLNLKRYTKFRPIFYNIINQIILYFPNVSVKHLMTISILLVDILAALLLYRISNHISRVTKDDEKRIDISETAQILYNYGGNADGYKYFLLCLSIYLSWIASGSDSKPSFKTLVADLVLVLFILNSSYTFLTVVIPIVYLRVYKQIHITDGSITREEIFSILKRILPSIFFIFSMLYLLKYSAFPHLENPYRTLDVHPSVDYSFHWYINELLPIEFIKASIFRNHVAIFLYPIPLLIALRKRPFAYLIIMSSMAIISQNELTPLGITIILILLSIQYQLLEKTQPFSKLALTIIVLMCISMFSYTSWIGRYMANPNYYFGPQILVLVLICIIIEDYTKLSYFQHIYCDPPSTALNLAVENNWGGSDSEKKKDDLIQHVINFCISRKEVYRDEIEDILVDKLDEYFFVTLEDGSDVDTQNPDSSQEDESDYDDTEETKKPAPREKNRGRKTVQEEDGWTRVI</sequence>
<feature type="transmembrane region" description="Helical" evidence="4">
    <location>
        <begin position="337"/>
        <end position="356"/>
    </location>
</feature>
<dbReference type="Proteomes" id="UP000031512">
    <property type="component" value="Unassembled WGS sequence"/>
</dbReference>
<feature type="transmembrane region" description="Helical" evidence="4">
    <location>
        <begin position="272"/>
        <end position="291"/>
    </location>
</feature>
<evidence type="ECO:0000256" key="2">
    <source>
        <dbReference type="ARBA" id="ARBA00022552"/>
    </source>
</evidence>
<feature type="transmembrane region" description="Helical" evidence="4">
    <location>
        <begin position="164"/>
        <end position="191"/>
    </location>
</feature>
<reference evidence="5 6" key="1">
    <citation type="journal article" date="2012" name="BMC Genomics">
        <title>Comparative genomic analysis and phylogenetic position of Theileria equi.</title>
        <authorList>
            <person name="Kappmeyer L.S."/>
            <person name="Thiagarajan M."/>
            <person name="Herndon D.R."/>
            <person name="Ramsay J.D."/>
            <person name="Caler E."/>
            <person name="Djikeng A."/>
            <person name="Gillespie J.J."/>
            <person name="Lau A.O."/>
            <person name="Roalson E.H."/>
            <person name="Silva J.C."/>
            <person name="Silva M.G."/>
            <person name="Suarez C.E."/>
            <person name="Ueti M.W."/>
            <person name="Nene V.M."/>
            <person name="Mealey R.H."/>
            <person name="Knowles D.P."/>
            <person name="Brayton K.A."/>
        </authorList>
    </citation>
    <scope>NUCLEOTIDE SEQUENCE [LARGE SCALE GENOMIC DNA]</scope>
    <source>
        <strain evidence="5 6">WA</strain>
    </source>
</reference>
<dbReference type="AlphaFoldDB" id="L1LCM2"/>
<keyword evidence="4" id="KW-1133">Transmembrane helix</keyword>
<dbReference type="KEGG" id="beq:BEWA_014670"/>
<feature type="transmembrane region" description="Helical" evidence="4">
    <location>
        <begin position="7"/>
        <end position="28"/>
    </location>
</feature>
<proteinExistence type="inferred from homology"/>
<comment type="caution">
    <text evidence="5">The sequence shown here is derived from an EMBL/GenBank/DDBJ whole genome shotgun (WGS) entry which is preliminary data.</text>
</comment>
<dbReference type="VEuPathDB" id="PiroplasmaDB:BEWA_014670"/>
<dbReference type="GeneID" id="15804543"/>
<feature type="compositionally biased region" description="Acidic residues" evidence="3">
    <location>
        <begin position="474"/>
        <end position="485"/>
    </location>
</feature>
<dbReference type="Pfam" id="PF10273">
    <property type="entry name" value="WGG"/>
    <property type="match status" value="1"/>
</dbReference>
<gene>
    <name evidence="5" type="ORF">BEWA_014670</name>
</gene>
<feature type="region of interest" description="Disordered" evidence="3">
    <location>
        <begin position="463"/>
        <end position="512"/>
    </location>
</feature>
<feature type="transmembrane region" description="Helical" evidence="4">
    <location>
        <begin position="368"/>
        <end position="388"/>
    </location>
</feature>
<dbReference type="EMBL" id="ACOU01000004">
    <property type="protein sequence ID" value="EKX72908.1"/>
    <property type="molecule type" value="Genomic_DNA"/>
</dbReference>
<evidence type="ECO:0000256" key="3">
    <source>
        <dbReference type="SAM" id="MobiDB-lite"/>
    </source>
</evidence>
<evidence type="ECO:0000313" key="5">
    <source>
        <dbReference type="EMBL" id="EKX72908.1"/>
    </source>
</evidence>
<comment type="similarity">
    <text evidence="1">Belongs to the TSR2 family.</text>
</comment>
<protein>
    <recommendedName>
        <fullName evidence="7">GPI transamidase subunit PIG-U</fullName>
    </recommendedName>
</protein>
<evidence type="ECO:0000313" key="6">
    <source>
        <dbReference type="Proteomes" id="UP000031512"/>
    </source>
</evidence>
<name>L1LCM2_THEEQ</name>
<dbReference type="RefSeq" id="XP_004832360.1">
    <property type="nucleotide sequence ID" value="XM_004832303.1"/>
</dbReference>
<keyword evidence="4" id="KW-0472">Membrane</keyword>
<evidence type="ECO:0000256" key="4">
    <source>
        <dbReference type="SAM" id="Phobius"/>
    </source>
</evidence>
<organism evidence="5 6">
    <name type="scientific">Theileria equi strain WA</name>
    <dbReference type="NCBI Taxonomy" id="1537102"/>
    <lineage>
        <taxon>Eukaryota</taxon>
        <taxon>Sar</taxon>
        <taxon>Alveolata</taxon>
        <taxon>Apicomplexa</taxon>
        <taxon>Aconoidasida</taxon>
        <taxon>Piroplasmida</taxon>
        <taxon>Theileriidae</taxon>
        <taxon>Theileria</taxon>
    </lineage>
</organism>
<evidence type="ECO:0000256" key="1">
    <source>
        <dbReference type="ARBA" id="ARBA00006524"/>
    </source>
</evidence>
<dbReference type="InterPro" id="IPR019398">
    <property type="entry name" value="Pre-rRNA_process_TSR2"/>
</dbReference>
<dbReference type="PANTHER" id="PTHR21250">
    <property type="entry name" value="PRE-RRNA-PROCESSING PROTEIN TSR2 HOMOLOG"/>
    <property type="match status" value="1"/>
</dbReference>
<feature type="compositionally biased region" description="Basic and acidic residues" evidence="3">
    <location>
        <begin position="486"/>
        <end position="495"/>
    </location>
</feature>
<keyword evidence="6" id="KW-1185">Reference proteome</keyword>
<feature type="transmembrane region" description="Helical" evidence="4">
    <location>
        <begin position="136"/>
        <end position="152"/>
    </location>
</feature>
<feature type="transmembrane region" description="Helical" evidence="4">
    <location>
        <begin position="312"/>
        <end position="331"/>
    </location>
</feature>
<feature type="transmembrane region" description="Helical" evidence="4">
    <location>
        <begin position="84"/>
        <end position="103"/>
    </location>
</feature>
<dbReference type="STRING" id="1537102.L1LCM2"/>
<dbReference type="eggNOG" id="KOG2552">
    <property type="taxonomic scope" value="Eukaryota"/>
</dbReference>
<dbReference type="GO" id="GO:0006364">
    <property type="term" value="P:rRNA processing"/>
    <property type="evidence" value="ECO:0007669"/>
    <property type="project" value="UniProtKB-KW"/>
</dbReference>
<dbReference type="OrthoDB" id="263560at2759"/>